<protein>
    <submittedName>
        <fullName evidence="2">Sugar kinase</fullName>
    </submittedName>
</protein>
<dbReference type="SUPFAM" id="SSF53067">
    <property type="entry name" value="Actin-like ATPase domain"/>
    <property type="match status" value="1"/>
</dbReference>
<comment type="similarity">
    <text evidence="1">Belongs to the ROK (NagC/XylR) family.</text>
</comment>
<dbReference type="Pfam" id="PF00480">
    <property type="entry name" value="ROK"/>
    <property type="match status" value="1"/>
</dbReference>
<dbReference type="EMBL" id="POUA01000772">
    <property type="protein sequence ID" value="PZG15600.1"/>
    <property type="molecule type" value="Genomic_DNA"/>
</dbReference>
<evidence type="ECO:0000313" key="3">
    <source>
        <dbReference type="Proteomes" id="UP000248544"/>
    </source>
</evidence>
<organism evidence="2 3">
    <name type="scientific">Spongiactinospora gelatinilytica</name>
    <dbReference type="NCBI Taxonomy" id="2666298"/>
    <lineage>
        <taxon>Bacteria</taxon>
        <taxon>Bacillati</taxon>
        <taxon>Actinomycetota</taxon>
        <taxon>Actinomycetes</taxon>
        <taxon>Streptosporangiales</taxon>
        <taxon>Streptosporangiaceae</taxon>
        <taxon>Spongiactinospora</taxon>
    </lineage>
</organism>
<name>A0A2W2EPS5_9ACTN</name>
<keyword evidence="3" id="KW-1185">Reference proteome</keyword>
<keyword evidence="2" id="KW-0808">Transferase</keyword>
<proteinExistence type="inferred from homology"/>
<dbReference type="AlphaFoldDB" id="A0A2W2EPS5"/>
<dbReference type="PANTHER" id="PTHR18964">
    <property type="entry name" value="ROK (REPRESSOR, ORF, KINASE) FAMILY"/>
    <property type="match status" value="1"/>
</dbReference>
<comment type="caution">
    <text evidence="2">The sequence shown here is derived from an EMBL/GenBank/DDBJ whole genome shotgun (WGS) entry which is preliminary data.</text>
</comment>
<dbReference type="Gene3D" id="3.30.420.40">
    <property type="match status" value="2"/>
</dbReference>
<gene>
    <name evidence="2" type="ORF">C1I98_39260</name>
</gene>
<evidence type="ECO:0000313" key="2">
    <source>
        <dbReference type="EMBL" id="PZG15600.1"/>
    </source>
</evidence>
<feature type="non-terminal residue" evidence="2">
    <location>
        <position position="239"/>
    </location>
</feature>
<evidence type="ECO:0000256" key="1">
    <source>
        <dbReference type="ARBA" id="ARBA00006479"/>
    </source>
</evidence>
<accession>A0A2W2EPS5</accession>
<sequence>MSAFVVGLDVGGTSMKGGAVTREGVVLHTERRPTPRADGPDAVVAAIQAFILDLSHIPPAGTELAGVGLCVPGLVTPDAALFSANIGWRDVPASAFAPEGVPVRLGHDVRTGGLAEAVIGAGRGVADFLFLPIGTGIAGACVLNGSPYAGATGWGGEIGHTPVYPDGEPCACGQRGCLETYASAASVARRYASRTGRTAPTEEIAIRAATGDDPAATEVWTDAVQALSLSLATYTLLLD</sequence>
<reference evidence="2 3" key="1">
    <citation type="submission" date="2018-01" db="EMBL/GenBank/DDBJ databases">
        <title>Draft genome sequence of Sphaerisporangium sp. 7K107.</title>
        <authorList>
            <person name="Sahin N."/>
            <person name="Saygin H."/>
            <person name="Ay H."/>
        </authorList>
    </citation>
    <scope>NUCLEOTIDE SEQUENCE [LARGE SCALE GENOMIC DNA]</scope>
    <source>
        <strain evidence="2 3">7K107</strain>
    </source>
</reference>
<dbReference type="GO" id="GO:0016301">
    <property type="term" value="F:kinase activity"/>
    <property type="evidence" value="ECO:0007669"/>
    <property type="project" value="UniProtKB-KW"/>
</dbReference>
<dbReference type="Proteomes" id="UP000248544">
    <property type="component" value="Unassembled WGS sequence"/>
</dbReference>
<dbReference type="InterPro" id="IPR043129">
    <property type="entry name" value="ATPase_NBD"/>
</dbReference>
<keyword evidence="2" id="KW-0418">Kinase</keyword>
<dbReference type="RefSeq" id="WP_111172229.1">
    <property type="nucleotide sequence ID" value="NZ_POUA01000772.1"/>
</dbReference>
<dbReference type="InterPro" id="IPR000600">
    <property type="entry name" value="ROK"/>
</dbReference>
<dbReference type="PANTHER" id="PTHR18964:SF149">
    <property type="entry name" value="BIFUNCTIONAL UDP-N-ACETYLGLUCOSAMINE 2-EPIMERASE_N-ACETYLMANNOSAMINE KINASE"/>
    <property type="match status" value="1"/>
</dbReference>